<accession>A0A6N9SXG1</accession>
<dbReference type="Proteomes" id="UP000469011">
    <property type="component" value="Unassembled WGS sequence"/>
</dbReference>
<gene>
    <name evidence="1" type="ORF">GTK09_03445</name>
</gene>
<protein>
    <submittedName>
        <fullName evidence="1">Uncharacterized protein</fullName>
    </submittedName>
</protein>
<name>A0A6N9SXG1_9HYPH</name>
<dbReference type="AlphaFoldDB" id="A0A6N9SXG1"/>
<evidence type="ECO:0000313" key="1">
    <source>
        <dbReference type="EMBL" id="NDW03471.1"/>
    </source>
</evidence>
<keyword evidence="2" id="KW-1185">Reference proteome</keyword>
<sequence>MTKPASSRRMAASGVAALLALAVLGFTLWLDQGEALFVRLAADAWASCF</sequence>
<dbReference type="EMBL" id="JAAAMG010000002">
    <property type="protein sequence ID" value="NDW03471.1"/>
    <property type="molecule type" value="Genomic_DNA"/>
</dbReference>
<proteinExistence type="predicted"/>
<reference evidence="1 2" key="1">
    <citation type="submission" date="2020-01" db="EMBL/GenBank/DDBJ databases">
        <title>Jiella pacifica sp. nov.</title>
        <authorList>
            <person name="Xue Z."/>
            <person name="Zhu S."/>
            <person name="Chen J."/>
            <person name="Yang J."/>
        </authorList>
    </citation>
    <scope>NUCLEOTIDE SEQUENCE [LARGE SCALE GENOMIC DNA]</scope>
    <source>
        <strain evidence="1 2">40Bstr34</strain>
    </source>
</reference>
<dbReference type="RefSeq" id="WP_163461103.1">
    <property type="nucleotide sequence ID" value="NZ_JAAAMG010000002.1"/>
</dbReference>
<organism evidence="1 2">
    <name type="scientific">Jiella pacifica</name>
    <dbReference type="NCBI Taxonomy" id="2696469"/>
    <lineage>
        <taxon>Bacteria</taxon>
        <taxon>Pseudomonadati</taxon>
        <taxon>Pseudomonadota</taxon>
        <taxon>Alphaproteobacteria</taxon>
        <taxon>Hyphomicrobiales</taxon>
        <taxon>Aurantimonadaceae</taxon>
        <taxon>Jiella</taxon>
    </lineage>
</organism>
<comment type="caution">
    <text evidence="1">The sequence shown here is derived from an EMBL/GenBank/DDBJ whole genome shotgun (WGS) entry which is preliminary data.</text>
</comment>
<evidence type="ECO:0000313" key="2">
    <source>
        <dbReference type="Proteomes" id="UP000469011"/>
    </source>
</evidence>